<keyword evidence="2" id="KW-1133">Transmembrane helix</keyword>
<dbReference type="AlphaFoldDB" id="A0A1C4UD07"/>
<protein>
    <recommendedName>
        <fullName evidence="5">DUF4352 domain-containing protein</fullName>
    </recommendedName>
</protein>
<reference evidence="4" key="1">
    <citation type="submission" date="2016-06" db="EMBL/GenBank/DDBJ databases">
        <authorList>
            <person name="Varghese N."/>
            <person name="Submissions Spin"/>
        </authorList>
    </citation>
    <scope>NUCLEOTIDE SEQUENCE [LARGE SCALE GENOMIC DNA]</scope>
    <source>
        <strain evidence="4">DSM 43909</strain>
    </source>
</reference>
<proteinExistence type="predicted"/>
<organism evidence="3 4">
    <name type="scientific">Micromonospora viridifaciens</name>
    <dbReference type="NCBI Taxonomy" id="1881"/>
    <lineage>
        <taxon>Bacteria</taxon>
        <taxon>Bacillati</taxon>
        <taxon>Actinomycetota</taxon>
        <taxon>Actinomycetes</taxon>
        <taxon>Micromonosporales</taxon>
        <taxon>Micromonosporaceae</taxon>
        <taxon>Micromonospora</taxon>
    </lineage>
</organism>
<evidence type="ECO:0000256" key="1">
    <source>
        <dbReference type="SAM" id="MobiDB-lite"/>
    </source>
</evidence>
<dbReference type="Proteomes" id="UP000198242">
    <property type="component" value="Chromosome I"/>
</dbReference>
<gene>
    <name evidence="3" type="ORF">GA0074695_0381</name>
</gene>
<keyword evidence="4" id="KW-1185">Reference proteome</keyword>
<evidence type="ECO:0008006" key="5">
    <source>
        <dbReference type="Google" id="ProtNLM"/>
    </source>
</evidence>
<evidence type="ECO:0000256" key="2">
    <source>
        <dbReference type="SAM" id="Phobius"/>
    </source>
</evidence>
<accession>A0A1C4UD07</accession>
<sequence length="158" mass="16528">MSHPTTPQPAPGYGPQPTPKKGMSKGLKITLIIVGVLILLCGGGFVACTALVGKAASDISKEIDAKAEHVKLTSCKAESANNDLFPTVKFDLEVNNSSKNQNSYFVDVFILDEAGTRIATTAAVIADVRPGQKATEQGIAPLSEKVSGKISCKIDKVS</sequence>
<name>A0A1C4UD07_MICVI</name>
<dbReference type="EMBL" id="LT607411">
    <property type="protein sequence ID" value="SCE69588.1"/>
    <property type="molecule type" value="Genomic_DNA"/>
</dbReference>
<evidence type="ECO:0000313" key="3">
    <source>
        <dbReference type="EMBL" id="SCE69588.1"/>
    </source>
</evidence>
<feature type="transmembrane region" description="Helical" evidence="2">
    <location>
        <begin position="29"/>
        <end position="52"/>
    </location>
</feature>
<dbReference type="OrthoDB" id="3377900at2"/>
<dbReference type="RefSeq" id="WP_157744313.1">
    <property type="nucleotide sequence ID" value="NZ_LT607411.1"/>
</dbReference>
<feature type="region of interest" description="Disordered" evidence="1">
    <location>
        <begin position="1"/>
        <end position="21"/>
    </location>
</feature>
<keyword evidence="2" id="KW-0472">Membrane</keyword>
<feature type="compositionally biased region" description="Pro residues" evidence="1">
    <location>
        <begin position="1"/>
        <end position="18"/>
    </location>
</feature>
<keyword evidence="2" id="KW-0812">Transmembrane</keyword>
<evidence type="ECO:0000313" key="4">
    <source>
        <dbReference type="Proteomes" id="UP000198242"/>
    </source>
</evidence>